<dbReference type="EMBL" id="UINC01175955">
    <property type="protein sequence ID" value="SVD82860.1"/>
    <property type="molecule type" value="Genomic_DNA"/>
</dbReference>
<dbReference type="AlphaFoldDB" id="A0A382YIE6"/>
<proteinExistence type="predicted"/>
<reference evidence="1" key="1">
    <citation type="submission" date="2018-05" db="EMBL/GenBank/DDBJ databases">
        <authorList>
            <person name="Lanie J.A."/>
            <person name="Ng W.-L."/>
            <person name="Kazmierczak K.M."/>
            <person name="Andrzejewski T.M."/>
            <person name="Davidsen T.M."/>
            <person name="Wayne K.J."/>
            <person name="Tettelin H."/>
            <person name="Glass J.I."/>
            <person name="Rusch D."/>
            <person name="Podicherti R."/>
            <person name="Tsui H.-C.T."/>
            <person name="Winkler M.E."/>
        </authorList>
    </citation>
    <scope>NUCLEOTIDE SEQUENCE</scope>
</reference>
<name>A0A382YIE6_9ZZZZ</name>
<gene>
    <name evidence="1" type="ORF">METZ01_LOCUS435714</name>
</gene>
<feature type="non-terminal residue" evidence="1">
    <location>
        <position position="231"/>
    </location>
</feature>
<evidence type="ECO:0008006" key="2">
    <source>
        <dbReference type="Google" id="ProtNLM"/>
    </source>
</evidence>
<sequence>MSLFGRDVRQHDESVWEELLPKCSTNTIFITPWWQATWWMTFGDGRIPKVQTVSLDEDVIGIIPLLSSESDTTFIGDSSVFDYMDFPVVTDRELDFFELCWPHIESMHWSNLRLESIPESSPTLTHLVDIARANGHEVLVTETDKTPYAELPEQWEEYLLNLRRKDRHELRRKIRRLDAGASYRQYEPENTVEMMDEFFRLMRLSSDEKSRFLIKENIIFFTNIATELTRR</sequence>
<organism evidence="1">
    <name type="scientific">marine metagenome</name>
    <dbReference type="NCBI Taxonomy" id="408172"/>
    <lineage>
        <taxon>unclassified sequences</taxon>
        <taxon>metagenomes</taxon>
        <taxon>ecological metagenomes</taxon>
    </lineage>
</organism>
<evidence type="ECO:0000313" key="1">
    <source>
        <dbReference type="EMBL" id="SVD82860.1"/>
    </source>
</evidence>
<protein>
    <recommendedName>
        <fullName evidence="2">BioF2-like acetyltransferase domain-containing protein</fullName>
    </recommendedName>
</protein>
<accession>A0A382YIE6</accession>